<feature type="transmembrane region" description="Helical" evidence="6">
    <location>
        <begin position="21"/>
        <end position="41"/>
    </location>
</feature>
<dbReference type="InterPro" id="IPR025857">
    <property type="entry name" value="MacB_PCD"/>
</dbReference>
<keyword evidence="2" id="KW-1003">Cell membrane</keyword>
<dbReference type="PANTHER" id="PTHR30572">
    <property type="entry name" value="MEMBRANE COMPONENT OF TRANSPORTER-RELATED"/>
    <property type="match status" value="1"/>
</dbReference>
<evidence type="ECO:0000256" key="2">
    <source>
        <dbReference type="ARBA" id="ARBA00022475"/>
    </source>
</evidence>
<dbReference type="InterPro" id="IPR003838">
    <property type="entry name" value="ABC3_permease_C"/>
</dbReference>
<keyword evidence="5 6" id="KW-0472">Membrane</keyword>
<feature type="transmembrane region" description="Helical" evidence="6">
    <location>
        <begin position="690"/>
        <end position="714"/>
    </location>
</feature>
<accession>A0A1E5T2D8</accession>
<organism evidence="9 10">
    <name type="scientific">Roseivirga misakiensis</name>
    <dbReference type="NCBI Taxonomy" id="1563681"/>
    <lineage>
        <taxon>Bacteria</taxon>
        <taxon>Pseudomonadati</taxon>
        <taxon>Bacteroidota</taxon>
        <taxon>Cytophagia</taxon>
        <taxon>Cytophagales</taxon>
        <taxon>Roseivirgaceae</taxon>
        <taxon>Roseivirga</taxon>
    </lineage>
</organism>
<evidence type="ECO:0000313" key="9">
    <source>
        <dbReference type="EMBL" id="OEK05529.1"/>
    </source>
</evidence>
<evidence type="ECO:0000256" key="5">
    <source>
        <dbReference type="ARBA" id="ARBA00023136"/>
    </source>
</evidence>
<feature type="transmembrane region" description="Helical" evidence="6">
    <location>
        <begin position="735"/>
        <end position="761"/>
    </location>
</feature>
<feature type="transmembrane region" description="Helical" evidence="6">
    <location>
        <begin position="439"/>
        <end position="462"/>
    </location>
</feature>
<sequence>MIKNNITVAKRQLLRSKMYSTIKIGGFAIGIAVCLLITLFIKEELDYNKHIPGYENIFMAVKEYHEEGEVEKYTWMAPPYAKTLLADYPEVEKAGRILFNEGFGAGTANIRKANDPTNYYDKGFAFADQSILEIFNYPMVYGDRNSALSEPNSIVLTRTKAEMIFPGQNPVGEIVYIDENSENPMTVGGVIEDLPENSTVKFDYLRSLAEVEFWQGEQTSWGSNNYQVFVTLKTETNPAEFQGKLDQLKSKYLLPTYQQLGFANSEGLVETIHFLMVSLADIHLNSADVVDPFQKSDIKVVMVFAIIAAFILCLACINFINLSTAKSANRAKEVGLRKTIGSSRGGLITQFLTESTLYSLLSFILALVLSYLLLPYFNELAQKSISLPWNELWFIPSLTVASVLIGVVAGLYPAFYLSGFKPSTVLKGELSIGSKSGRLRNTLVILQFTASVVLVIGTFVVYEQISYIMNRDIGFDKEQVLIIESPYLVGDDKIETFRAELNKLPQVNSTSFSGYLPVSGSTRNGNVWWLEGRTKSDTPADGQNWTVDHHYMETYAIELIEGRNFSKEIKSDSAAMVINESMAKALNIADDPIGKKITNTNDNSQTYKVIGVVKDFHFSPMTEAIEPLAMKLGTMYSTGSVKLATDQIQGAIDRIRGVWEEMAPNQPFVYAFLDQRFERMYAEVIRIEKILMAFSLLAILIACLGLFGLSVFLVEQRTREVSVRLVLGAKVGQIIRLLSFNFMKPILISILIAIPIAWYVMKDWINNFVYSDGLNVTVFVVASGATFLIALITISFQSLKAALSSPIKGLRNE</sequence>
<evidence type="ECO:0000256" key="4">
    <source>
        <dbReference type="ARBA" id="ARBA00022989"/>
    </source>
</evidence>
<dbReference type="EMBL" id="MDGQ01000005">
    <property type="protein sequence ID" value="OEK05529.1"/>
    <property type="molecule type" value="Genomic_DNA"/>
</dbReference>
<evidence type="ECO:0000256" key="1">
    <source>
        <dbReference type="ARBA" id="ARBA00004651"/>
    </source>
</evidence>
<feature type="domain" description="MacB-like periplasmic core" evidence="8">
    <location>
        <begin position="24"/>
        <end position="247"/>
    </location>
</feature>
<keyword evidence="4 6" id="KW-1133">Transmembrane helix</keyword>
<dbReference type="Pfam" id="PF02687">
    <property type="entry name" value="FtsX"/>
    <property type="match status" value="2"/>
</dbReference>
<feature type="transmembrane region" description="Helical" evidence="6">
    <location>
        <begin position="773"/>
        <end position="796"/>
    </location>
</feature>
<dbReference type="GO" id="GO:0022857">
    <property type="term" value="F:transmembrane transporter activity"/>
    <property type="evidence" value="ECO:0007669"/>
    <property type="project" value="TreeGrafter"/>
</dbReference>
<dbReference type="Pfam" id="PF12704">
    <property type="entry name" value="MacB_PCD"/>
    <property type="match status" value="2"/>
</dbReference>
<evidence type="ECO:0000259" key="7">
    <source>
        <dbReference type="Pfam" id="PF02687"/>
    </source>
</evidence>
<feature type="transmembrane region" description="Helical" evidence="6">
    <location>
        <begin position="394"/>
        <end position="418"/>
    </location>
</feature>
<gene>
    <name evidence="9" type="ORF">BFP71_09705</name>
</gene>
<evidence type="ECO:0000259" key="8">
    <source>
        <dbReference type="Pfam" id="PF12704"/>
    </source>
</evidence>
<evidence type="ECO:0008006" key="11">
    <source>
        <dbReference type="Google" id="ProtNLM"/>
    </source>
</evidence>
<evidence type="ECO:0000256" key="3">
    <source>
        <dbReference type="ARBA" id="ARBA00022692"/>
    </source>
</evidence>
<evidence type="ECO:0000313" key="10">
    <source>
        <dbReference type="Proteomes" id="UP000095552"/>
    </source>
</evidence>
<feature type="transmembrane region" description="Helical" evidence="6">
    <location>
        <begin position="357"/>
        <end position="374"/>
    </location>
</feature>
<comment type="subcellular location">
    <subcellularLocation>
        <location evidence="1">Cell membrane</location>
        <topology evidence="1">Multi-pass membrane protein</topology>
    </subcellularLocation>
</comment>
<keyword evidence="3 6" id="KW-0812">Transmembrane</keyword>
<feature type="domain" description="ABC3 transporter permease C-terminal" evidence="7">
    <location>
        <begin position="693"/>
        <end position="798"/>
    </location>
</feature>
<reference evidence="9 10" key="1">
    <citation type="submission" date="2016-08" db="EMBL/GenBank/DDBJ databases">
        <title>Draft genome of Fabibacter sp. strain SK-8.</title>
        <authorList>
            <person name="Wong S.-K."/>
            <person name="Hamasaki K."/>
            <person name="Yoshizawa S."/>
        </authorList>
    </citation>
    <scope>NUCLEOTIDE SEQUENCE [LARGE SCALE GENOMIC DNA]</scope>
    <source>
        <strain evidence="9 10">SK-8</strain>
    </source>
</reference>
<keyword evidence="10" id="KW-1185">Reference proteome</keyword>
<dbReference type="Proteomes" id="UP000095552">
    <property type="component" value="Unassembled WGS sequence"/>
</dbReference>
<dbReference type="PANTHER" id="PTHR30572:SF18">
    <property type="entry name" value="ABC-TYPE MACROLIDE FAMILY EXPORT SYSTEM PERMEASE COMPONENT 2"/>
    <property type="match status" value="1"/>
</dbReference>
<feature type="transmembrane region" description="Helical" evidence="6">
    <location>
        <begin position="300"/>
        <end position="322"/>
    </location>
</feature>
<dbReference type="InterPro" id="IPR050250">
    <property type="entry name" value="Macrolide_Exporter_MacB"/>
</dbReference>
<comment type="caution">
    <text evidence="9">The sequence shown here is derived from an EMBL/GenBank/DDBJ whole genome shotgun (WGS) entry which is preliminary data.</text>
</comment>
<dbReference type="STRING" id="1563681.BFP71_09705"/>
<evidence type="ECO:0000256" key="6">
    <source>
        <dbReference type="SAM" id="Phobius"/>
    </source>
</evidence>
<proteinExistence type="predicted"/>
<dbReference type="AlphaFoldDB" id="A0A1E5T2D8"/>
<dbReference type="GO" id="GO:0005886">
    <property type="term" value="C:plasma membrane"/>
    <property type="evidence" value="ECO:0007669"/>
    <property type="project" value="UniProtKB-SubCell"/>
</dbReference>
<protein>
    <recommendedName>
        <fullName evidence="11">ABC transporter permease</fullName>
    </recommendedName>
</protein>
<feature type="domain" description="ABC3 transporter permease C-terminal" evidence="7">
    <location>
        <begin position="306"/>
        <end position="419"/>
    </location>
</feature>
<name>A0A1E5T2D8_9BACT</name>
<feature type="domain" description="MacB-like periplasmic core" evidence="8">
    <location>
        <begin position="451"/>
        <end position="617"/>
    </location>
</feature>